<dbReference type="eggNOG" id="ENOG502RF2R">
    <property type="taxonomic scope" value="Eukaryota"/>
</dbReference>
<dbReference type="RefSeq" id="XP_001736952.1">
    <property type="nucleotide sequence ID" value="XM_001736900.1"/>
</dbReference>
<protein>
    <submittedName>
        <fullName evidence="1">Uncharacterized protein</fullName>
    </submittedName>
</protein>
<organism evidence="2">
    <name type="scientific">Entamoeba dispar (strain ATCC PRA-260 / SAW760)</name>
    <dbReference type="NCBI Taxonomy" id="370354"/>
    <lineage>
        <taxon>Eukaryota</taxon>
        <taxon>Amoebozoa</taxon>
        <taxon>Evosea</taxon>
        <taxon>Archamoebae</taxon>
        <taxon>Mastigamoebida</taxon>
        <taxon>Entamoebidae</taxon>
        <taxon>Entamoeba</taxon>
    </lineage>
</organism>
<dbReference type="Gene3D" id="1.25.10.10">
    <property type="entry name" value="Leucine-rich Repeat Variant"/>
    <property type="match status" value="1"/>
</dbReference>
<dbReference type="GeneID" id="5881967"/>
<evidence type="ECO:0000313" key="2">
    <source>
        <dbReference type="Proteomes" id="UP000008076"/>
    </source>
</evidence>
<dbReference type="OMA" id="VIKNMYA"/>
<dbReference type="VEuPathDB" id="AmoebaDB:EDI_253050"/>
<sequence length="813" mass="94604">MIKIIKSQMNEFQPDHNKLQTIQQLVEASLSCQRQNEVLQLLDIVSHYEEYSTYLQYLLLNTTNEVYLSIIFLLLKQAIENGCNTDYIELVKTIFKLVRDGKQHIMKGGYSILTICFCKSPLCSQMIIQFIYSSLQSTQTLIIQFGIELLDIIITDHFESLDKSFYPIIEKIMEIVLQYFSSISINLKSKVLNTFTELILFEAPFLSNALELLLKTFCTEIYDNNEYRIKLCSFLVSLPQIYTEEISKYMKEIQRIVQILLNDKCEHVFTECIEVIISLSSEFAEETLPFLIQFIPLFFERCLLTEEIIYKINEEDQIRQKEQVLVHNDELYDYEMSVRNSVISLFELINNSFSSNIVGTYINAWCQCYEQRQQIQNDWRNIEVLIRILNVSIPYYHENDLFDRFGRFCIIPIENIMNENIYIKRIAIEFIGNTPTLIIGTSPEIKNSLYNYLLKIIGDNNYTISCISLQTLTKLINNGLFKDKLKQLFNLIVPTIKNLKGQPLLNICDLISSVIETLGTNLTNEMENNIQNELIQCIYLNNKNEDIIDICLTTLFSNIMLFHSISIDMINSLINISFQCITIFIDSTDIVSSCLRVFECLYKKNTSYMISFINSHQNEMFKIFEITLPQLHKTIIQDSYGLLGDIMNGCSSFIISHLNFFMENINIMISTFHDDSITSVIWAMIQSLTYLPQNIIPFIPLFAKKSFHLFTNSSEVVIKNMYAFVSKTIPIDSTLYLPYLQLLTSQIFKTILLIKQPLYIIEILTNFGHLIIENIVICKCNIQIIKDVYLKASQMIPSLIEITHKVINTLETY</sequence>
<keyword evidence="2" id="KW-1185">Reference proteome</keyword>
<dbReference type="OrthoDB" id="27449at2759"/>
<proteinExistence type="predicted"/>
<dbReference type="InterPro" id="IPR016024">
    <property type="entry name" value="ARM-type_fold"/>
</dbReference>
<dbReference type="Proteomes" id="UP000008076">
    <property type="component" value="Unassembled WGS sequence"/>
</dbReference>
<reference evidence="2" key="1">
    <citation type="submission" date="2007-12" db="EMBL/GenBank/DDBJ databases">
        <title>Annotation of Entamoeba dispar SAW760.</title>
        <authorList>
            <person name="Lorenzi H."/>
            <person name="Inman J."/>
            <person name="Schobel S."/>
            <person name="Amedeo P."/>
            <person name="Caler E."/>
        </authorList>
    </citation>
    <scope>NUCLEOTIDE SEQUENCE [LARGE SCALE GENOMIC DNA]</scope>
    <source>
        <strain evidence="2">ATCC PRA-260 / SAW760</strain>
    </source>
</reference>
<dbReference type="EMBL" id="DS549025">
    <property type="protein sequence ID" value="EDR26840.1"/>
    <property type="molecule type" value="Genomic_DNA"/>
</dbReference>
<evidence type="ECO:0000313" key="1">
    <source>
        <dbReference type="EMBL" id="EDR26840.1"/>
    </source>
</evidence>
<dbReference type="SUPFAM" id="SSF48371">
    <property type="entry name" value="ARM repeat"/>
    <property type="match status" value="1"/>
</dbReference>
<accession>B0EFB0</accession>
<dbReference type="KEGG" id="edi:EDI_253050"/>
<dbReference type="InterPro" id="IPR011989">
    <property type="entry name" value="ARM-like"/>
</dbReference>
<name>B0EFB0_ENTDS</name>
<gene>
    <name evidence="1" type="ORF">EDI_253050</name>
</gene>
<dbReference type="AlphaFoldDB" id="B0EFB0"/>